<dbReference type="InterPro" id="IPR036286">
    <property type="entry name" value="LexA/Signal_pep-like_sf"/>
</dbReference>
<dbReference type="Pfam" id="PF10502">
    <property type="entry name" value="Peptidase_S26"/>
    <property type="match status" value="1"/>
</dbReference>
<dbReference type="PANTHER" id="PTHR43390:SF1">
    <property type="entry name" value="CHLOROPLAST PROCESSING PEPTIDASE"/>
    <property type="match status" value="1"/>
</dbReference>
<comment type="similarity">
    <text evidence="2 8">Belongs to the peptidase S26 family.</text>
</comment>
<dbReference type="InterPro" id="IPR019757">
    <property type="entry name" value="Pept_S26A_signal_pept_1_Lys-AS"/>
</dbReference>
<evidence type="ECO:0000259" key="9">
    <source>
        <dbReference type="Pfam" id="PF10502"/>
    </source>
</evidence>
<evidence type="ECO:0000256" key="5">
    <source>
        <dbReference type="ARBA" id="ARBA00022670"/>
    </source>
</evidence>
<dbReference type="Gene3D" id="2.10.109.10">
    <property type="entry name" value="Umud Fragment, subunit A"/>
    <property type="match status" value="1"/>
</dbReference>
<evidence type="ECO:0000313" key="10">
    <source>
        <dbReference type="EMBL" id="GLX85146.1"/>
    </source>
</evidence>
<dbReference type="InterPro" id="IPR019756">
    <property type="entry name" value="Pept_S26A_signal_pept_1_Ser-AS"/>
</dbReference>
<comment type="subcellular location">
    <subcellularLocation>
        <location evidence="8">Membrane</location>
        <topology evidence="8">Multi-pass membrane protein</topology>
    </subcellularLocation>
</comment>
<protein>
    <recommendedName>
        <fullName evidence="4 7">Signal peptidase I</fullName>
        <ecNumber evidence="3 7">3.4.21.89</ecNumber>
    </recommendedName>
</protein>
<dbReference type="SUPFAM" id="SSF51306">
    <property type="entry name" value="LexA/Signal peptidase"/>
    <property type="match status" value="1"/>
</dbReference>
<sequence>MAVKKVLKENIGLLTFLLSMAIFRSAFADYYSIPSSSMEPTLEVGDRVGVSKMAYDLRVPFTMTKIARLNEPMRGDIIVFESDAADKRLIKRVIGLPGDTVAMKNERLILNGKPVEYQNVEFGETLITATEMLPGKPHIVKFDQGMGASLGGFDPVTVPADSYLVLGDNRRASADSRVYGFVPRGEIIGRADKVLFSLDYDNYYMPKNNRLNESL</sequence>
<dbReference type="InterPro" id="IPR019758">
    <property type="entry name" value="Pept_S26A_signal_pept_1_CS"/>
</dbReference>
<evidence type="ECO:0000256" key="3">
    <source>
        <dbReference type="ARBA" id="ARBA00013208"/>
    </source>
</evidence>
<dbReference type="PROSITE" id="PS00761">
    <property type="entry name" value="SPASE_I_3"/>
    <property type="match status" value="1"/>
</dbReference>
<dbReference type="EMBL" id="BSSV01000002">
    <property type="protein sequence ID" value="GLX85146.1"/>
    <property type="molecule type" value="Genomic_DNA"/>
</dbReference>
<keyword evidence="11" id="KW-1185">Reference proteome</keyword>
<organism evidence="10 11">
    <name type="scientific">Thalassotalea loyana</name>
    <dbReference type="NCBI Taxonomy" id="280483"/>
    <lineage>
        <taxon>Bacteria</taxon>
        <taxon>Pseudomonadati</taxon>
        <taxon>Pseudomonadota</taxon>
        <taxon>Gammaproteobacteria</taxon>
        <taxon>Alteromonadales</taxon>
        <taxon>Colwelliaceae</taxon>
        <taxon>Thalassotalea</taxon>
    </lineage>
</organism>
<comment type="catalytic activity">
    <reaction evidence="1 7">
        <text>Cleavage of hydrophobic, N-terminal signal or leader sequences from secreted and periplasmic proteins.</text>
        <dbReference type="EC" id="3.4.21.89"/>
    </reaction>
</comment>
<evidence type="ECO:0000256" key="2">
    <source>
        <dbReference type="ARBA" id="ARBA00009370"/>
    </source>
</evidence>
<dbReference type="RefSeq" id="WP_284296967.1">
    <property type="nucleotide sequence ID" value="NZ_BSSV01000002.1"/>
</dbReference>
<evidence type="ECO:0000256" key="7">
    <source>
        <dbReference type="RuleBase" id="RU003993"/>
    </source>
</evidence>
<gene>
    <name evidence="10" type="ORF">tloyanaT_13980</name>
</gene>
<name>A0ABQ6HF76_9GAMM</name>
<dbReference type="InterPro" id="IPR019533">
    <property type="entry name" value="Peptidase_S26"/>
</dbReference>
<dbReference type="PANTHER" id="PTHR43390">
    <property type="entry name" value="SIGNAL PEPTIDASE I"/>
    <property type="match status" value="1"/>
</dbReference>
<dbReference type="NCBIfam" id="TIGR02227">
    <property type="entry name" value="sigpep_I_bact"/>
    <property type="match status" value="1"/>
</dbReference>
<dbReference type="CDD" id="cd06530">
    <property type="entry name" value="S26_SPase_I"/>
    <property type="match status" value="1"/>
</dbReference>
<accession>A0ABQ6HF76</accession>
<evidence type="ECO:0000256" key="1">
    <source>
        <dbReference type="ARBA" id="ARBA00000677"/>
    </source>
</evidence>
<keyword evidence="6 7" id="KW-0378">Hydrolase</keyword>
<dbReference type="PROSITE" id="PS00501">
    <property type="entry name" value="SPASE_I_1"/>
    <property type="match status" value="1"/>
</dbReference>
<proteinExistence type="inferred from homology"/>
<evidence type="ECO:0000313" key="11">
    <source>
        <dbReference type="Proteomes" id="UP001157134"/>
    </source>
</evidence>
<keyword evidence="5 7" id="KW-0645">Protease</keyword>
<feature type="domain" description="Peptidase S26" evidence="9">
    <location>
        <begin position="14"/>
        <end position="194"/>
    </location>
</feature>
<evidence type="ECO:0000256" key="4">
    <source>
        <dbReference type="ARBA" id="ARBA00019232"/>
    </source>
</evidence>
<comment type="caution">
    <text evidence="10">The sequence shown here is derived from an EMBL/GenBank/DDBJ whole genome shotgun (WGS) entry which is preliminary data.</text>
</comment>
<dbReference type="PRINTS" id="PR00727">
    <property type="entry name" value="LEADERPTASE"/>
</dbReference>
<evidence type="ECO:0000256" key="8">
    <source>
        <dbReference type="RuleBase" id="RU362042"/>
    </source>
</evidence>
<reference evidence="10 11" key="1">
    <citation type="submission" date="2023-03" db="EMBL/GenBank/DDBJ databases">
        <title>Thalassotalea loyana LMG 22536T draft genome sequence.</title>
        <authorList>
            <person name="Sawabe T."/>
        </authorList>
    </citation>
    <scope>NUCLEOTIDE SEQUENCE [LARGE SCALE GENOMIC DNA]</scope>
    <source>
        <strain evidence="10 11">LMG 22536</strain>
    </source>
</reference>
<dbReference type="Proteomes" id="UP001157134">
    <property type="component" value="Unassembled WGS sequence"/>
</dbReference>
<evidence type="ECO:0000256" key="6">
    <source>
        <dbReference type="ARBA" id="ARBA00022801"/>
    </source>
</evidence>
<dbReference type="PROSITE" id="PS00760">
    <property type="entry name" value="SPASE_I_2"/>
    <property type="match status" value="1"/>
</dbReference>
<dbReference type="EC" id="3.4.21.89" evidence="3 7"/>
<dbReference type="InterPro" id="IPR000223">
    <property type="entry name" value="Pept_S26A_signal_pept_1"/>
</dbReference>